<feature type="region of interest" description="Disordered" evidence="1">
    <location>
        <begin position="94"/>
        <end position="120"/>
    </location>
</feature>
<proteinExistence type="predicted"/>
<reference evidence="2 3" key="1">
    <citation type="submission" date="2017-06" db="EMBL/GenBank/DDBJ databases">
        <authorList>
            <person name="Kim H.J."/>
            <person name="Triplett B.A."/>
        </authorList>
    </citation>
    <scope>NUCLEOTIDE SEQUENCE [LARGE SCALE GENOMIC DNA]</scope>
    <source>
        <strain evidence="2 3">DSM 29052</strain>
    </source>
</reference>
<accession>A0A238ZFK9</accession>
<dbReference type="AlphaFoldDB" id="A0A238ZFK9"/>
<protein>
    <submittedName>
        <fullName evidence="2">Uncharacterized protein</fullName>
    </submittedName>
</protein>
<sequence length="120" mass="13236">MILSYCSSERFTHHHIAYNSCKNRHWVSHHDETANATLIAKTDSWYTGSNVPGKPRRVLSYTGGVGIYRDLGDEMARNGYPSFTMSKADALAGPLPTMEGRSTAASPKHPFVPVEASPNR</sequence>
<evidence type="ECO:0000313" key="2">
    <source>
        <dbReference type="EMBL" id="SNR81892.1"/>
    </source>
</evidence>
<dbReference type="InterPro" id="IPR036188">
    <property type="entry name" value="FAD/NAD-bd_sf"/>
</dbReference>
<organism evidence="2 3">
    <name type="scientific">Puniceibacterium sediminis</name>
    <dbReference type="NCBI Taxonomy" id="1608407"/>
    <lineage>
        <taxon>Bacteria</taxon>
        <taxon>Pseudomonadati</taxon>
        <taxon>Pseudomonadota</taxon>
        <taxon>Alphaproteobacteria</taxon>
        <taxon>Rhodobacterales</taxon>
        <taxon>Paracoccaceae</taxon>
        <taxon>Puniceibacterium</taxon>
    </lineage>
</organism>
<evidence type="ECO:0000313" key="3">
    <source>
        <dbReference type="Proteomes" id="UP000198417"/>
    </source>
</evidence>
<keyword evidence="3" id="KW-1185">Reference proteome</keyword>
<dbReference type="Gene3D" id="3.50.50.60">
    <property type="entry name" value="FAD/NAD(P)-binding domain"/>
    <property type="match status" value="1"/>
</dbReference>
<gene>
    <name evidence="2" type="ORF">SAMN06265370_13022</name>
</gene>
<evidence type="ECO:0000256" key="1">
    <source>
        <dbReference type="SAM" id="MobiDB-lite"/>
    </source>
</evidence>
<name>A0A238ZFK9_9RHOB</name>
<dbReference type="Proteomes" id="UP000198417">
    <property type="component" value="Unassembled WGS sequence"/>
</dbReference>
<dbReference type="OrthoDB" id="312624at2"/>
<dbReference type="EMBL" id="FZNN01000030">
    <property type="protein sequence ID" value="SNR81892.1"/>
    <property type="molecule type" value="Genomic_DNA"/>
</dbReference>